<dbReference type="Pfam" id="PF00112">
    <property type="entry name" value="Peptidase_C1"/>
    <property type="match status" value="1"/>
</dbReference>
<proteinExistence type="predicted"/>
<keyword evidence="4" id="KW-1185">Reference proteome</keyword>
<gene>
    <name evidence="3" type="ORF">BLNAU_12208</name>
</gene>
<dbReference type="InterPro" id="IPR038765">
    <property type="entry name" value="Papain-like_cys_pep_sf"/>
</dbReference>
<feature type="compositionally biased region" description="Basic and acidic residues" evidence="1">
    <location>
        <begin position="236"/>
        <end position="265"/>
    </location>
</feature>
<comment type="caution">
    <text evidence="3">The sequence shown here is derived from an EMBL/GenBank/DDBJ whole genome shotgun (WGS) entry which is preliminary data.</text>
</comment>
<evidence type="ECO:0000256" key="1">
    <source>
        <dbReference type="SAM" id="MobiDB-lite"/>
    </source>
</evidence>
<dbReference type="Proteomes" id="UP001281761">
    <property type="component" value="Unassembled WGS sequence"/>
</dbReference>
<dbReference type="SUPFAM" id="SSF54001">
    <property type="entry name" value="Cysteine proteinases"/>
    <property type="match status" value="1"/>
</dbReference>
<name>A0ABQ9XQH4_9EUKA</name>
<protein>
    <recommendedName>
        <fullName evidence="2">Peptidase C1A papain C-terminal domain-containing protein</fullName>
    </recommendedName>
</protein>
<evidence type="ECO:0000259" key="2">
    <source>
        <dbReference type="Pfam" id="PF00112"/>
    </source>
</evidence>
<reference evidence="3 4" key="1">
    <citation type="journal article" date="2022" name="bioRxiv">
        <title>Genomics of Preaxostyla Flagellates Illuminates Evolutionary Transitions and the Path Towards Mitochondrial Loss.</title>
        <authorList>
            <person name="Novak L.V.F."/>
            <person name="Treitli S.C."/>
            <person name="Pyrih J."/>
            <person name="Halakuc P."/>
            <person name="Pipaliya S.V."/>
            <person name="Vacek V."/>
            <person name="Brzon O."/>
            <person name="Soukal P."/>
            <person name="Eme L."/>
            <person name="Dacks J.B."/>
            <person name="Karnkowska A."/>
            <person name="Elias M."/>
            <person name="Hampl V."/>
        </authorList>
    </citation>
    <scope>NUCLEOTIDE SEQUENCE [LARGE SCALE GENOMIC DNA]</scope>
    <source>
        <strain evidence="3">NAU3</strain>
        <tissue evidence="3">Gut</tissue>
    </source>
</reference>
<sequence>MHPLYPAWDWMVSDGAATEECIPYVSIYFPDTELKIMQEIYEFGPVQANMYTFQDFSTYKSGNYEHKTGKWLAGHAVVNLGWGKPLSIDSVLEELTRSGSDVSVIVNTRDWNQIPVLIREWDGKDEGTIMRLLDEMSRILTLASDSEVAMANKRLLHSSLSALSQNPTLPKKGRLRITQSLAALDSVPDGPFVLVETEEFRRMEQSHSEREQRSSKTHKNEREPESRITALQLELEEQKKETRDAEEAKKKAEKQRDREERGKVRVIDAMRSSRTDNDQLKLQLANLPIWIGADSLQTLDRTAQALTPTTLTQFIATSDDSPWRTSFTGPINEGEWELKIRASENTFLNVMLGFLQHPLPENATQNSCGAWKKGIGGDFILWNGKMWKAGEYEPEGTNKKCDRIGQTAAIRVNMWTREARLFVDDEEQPGIFTDIPSPLSLAITTGFTVDNLSVEVLWLKRLRGNEELEQAAFEERRSLKSENERLKQQLTDVPIWTGSSPLQTLDRTAQALTPTTLTQFIATSDDSPWRTSFTGPINEGEWELKIRASENTFLNVNLAFLRHPLPENATQHSCGYWLNGIGGDFYLWNGKMWKNGEFKPAGTNKKCDRIGQTAAIRVNMRTREARLFVDDEEQPGIFTDIPSPLCLGITTGFTVDNRSVEVLWLKRLRS</sequence>
<dbReference type="Gene3D" id="3.90.70.10">
    <property type="entry name" value="Cysteine proteinases"/>
    <property type="match status" value="1"/>
</dbReference>
<evidence type="ECO:0000313" key="4">
    <source>
        <dbReference type="Proteomes" id="UP001281761"/>
    </source>
</evidence>
<feature type="domain" description="Peptidase C1A papain C-terminal" evidence="2">
    <location>
        <begin position="32"/>
        <end position="84"/>
    </location>
</feature>
<accession>A0ABQ9XQH4</accession>
<dbReference type="EMBL" id="JARBJD010000098">
    <property type="protein sequence ID" value="KAK2952887.1"/>
    <property type="molecule type" value="Genomic_DNA"/>
</dbReference>
<dbReference type="InterPro" id="IPR000668">
    <property type="entry name" value="Peptidase_C1A_C"/>
</dbReference>
<feature type="compositionally biased region" description="Basic and acidic residues" evidence="1">
    <location>
        <begin position="201"/>
        <end position="226"/>
    </location>
</feature>
<evidence type="ECO:0000313" key="3">
    <source>
        <dbReference type="EMBL" id="KAK2952887.1"/>
    </source>
</evidence>
<feature type="region of interest" description="Disordered" evidence="1">
    <location>
        <begin position="201"/>
        <end position="265"/>
    </location>
</feature>
<organism evidence="3 4">
    <name type="scientific">Blattamonas nauphoetae</name>
    <dbReference type="NCBI Taxonomy" id="2049346"/>
    <lineage>
        <taxon>Eukaryota</taxon>
        <taxon>Metamonada</taxon>
        <taxon>Preaxostyla</taxon>
        <taxon>Oxymonadida</taxon>
        <taxon>Blattamonas</taxon>
    </lineage>
</organism>